<keyword evidence="4" id="KW-0378">Hydrolase</keyword>
<sequence>MPRSNYALLQEEDSVPSEGFTHHLHSSRNDHSSREEGWMDPFNDNDIAKEIMKHDGAPLSNEVDQLGDLTNRPCDGDHRTRSISSSSPSETCSPYISHTATTRGTTTKYTALQPTAVHELVYDPESLDLDLSLSYPGDEDPEDLEFYDSQVWMNIFKNTPKRFTRFHIILSGLLTAAFTVVAFGLLYVLVILPAHKGKMVSPGGKRPSADLIKLKHLGDNVAVTTCGLVMGTFENGAHVFKGIPYAAPPMGSLRWKTPVALTYESGACWQDVLNATSFGSICVQPKAFKSYNEKKDKGEEDKRKAPHNIQVWGSEDCLYLNVWTPSLNPPKLLPVLVWIHSGDFNYGSGHARGMSPTAQLAAFTKAVYISFNYRLGVFGFLALDALREDGKLPFGATGNYGIMDQQLALHWVKDNARNFGGDPNKITVFGHGSGATSIQALLLSPASTGLFSRAWLSSPVALLNKTLDEACLDNQPLVTLSGCSDSDCLRHFDTDTLIKYSPWSLDSYWTLDQLLDSPRHGQMKNDLAIFDGHVIHWDAMKHGPTGPTVPVVIGTTYSDLTGFEADVSLTNLSWNQLDTVLAPLGTEIAAQLKSQYSQLPKTAHFVQSSPIPANVKLFPLPSRQITHFVRDIQAVCPAKILADKLNILFADSAPVYLYISEAFPSHSLQLKRHLSTSPDSLPTDGVFIGWDMVAFFGSFHDFDFQERQSDISFRDIVSQEILSLARAGKPNAARWHTEGVNTGLLRSEVTVTPAPPNYFDNCDTLRHFGFFQYTWSGGKIEAKINS</sequence>
<evidence type="ECO:0000256" key="2">
    <source>
        <dbReference type="SAM" id="Phobius"/>
    </source>
</evidence>
<dbReference type="SUPFAM" id="SSF53474">
    <property type="entry name" value="alpha/beta-Hydrolases"/>
    <property type="match status" value="1"/>
</dbReference>
<gene>
    <name evidence="4" type="ORF">PoB_000753200</name>
</gene>
<evidence type="ECO:0000256" key="1">
    <source>
        <dbReference type="SAM" id="MobiDB-lite"/>
    </source>
</evidence>
<comment type="caution">
    <text evidence="4">The sequence shown here is derived from an EMBL/GenBank/DDBJ whole genome shotgun (WGS) entry which is preliminary data.</text>
</comment>
<dbReference type="Gene3D" id="3.40.50.1820">
    <property type="entry name" value="alpha/beta hydrolase"/>
    <property type="match status" value="1"/>
</dbReference>
<evidence type="ECO:0000313" key="5">
    <source>
        <dbReference type="Proteomes" id="UP000735302"/>
    </source>
</evidence>
<feature type="region of interest" description="Disordered" evidence="1">
    <location>
        <begin position="56"/>
        <end position="97"/>
    </location>
</feature>
<dbReference type="InterPro" id="IPR019819">
    <property type="entry name" value="Carboxylesterase_B_CS"/>
</dbReference>
<dbReference type="PROSITE" id="PS00941">
    <property type="entry name" value="CARBOXYLESTERASE_B_2"/>
    <property type="match status" value="1"/>
</dbReference>
<keyword evidence="2" id="KW-0812">Transmembrane</keyword>
<keyword evidence="2" id="KW-0472">Membrane</keyword>
<feature type="region of interest" description="Disordered" evidence="1">
    <location>
        <begin position="1"/>
        <end position="43"/>
    </location>
</feature>
<dbReference type="Pfam" id="PF00135">
    <property type="entry name" value="COesterase"/>
    <property type="match status" value="1"/>
</dbReference>
<protein>
    <submittedName>
        <fullName evidence="4">Carboxylic ester hydrolase</fullName>
    </submittedName>
</protein>
<organism evidence="4 5">
    <name type="scientific">Plakobranchus ocellatus</name>
    <dbReference type="NCBI Taxonomy" id="259542"/>
    <lineage>
        <taxon>Eukaryota</taxon>
        <taxon>Metazoa</taxon>
        <taxon>Spiralia</taxon>
        <taxon>Lophotrochozoa</taxon>
        <taxon>Mollusca</taxon>
        <taxon>Gastropoda</taxon>
        <taxon>Heterobranchia</taxon>
        <taxon>Euthyneura</taxon>
        <taxon>Panpulmonata</taxon>
        <taxon>Sacoglossa</taxon>
        <taxon>Placobranchoidea</taxon>
        <taxon>Plakobranchidae</taxon>
        <taxon>Plakobranchus</taxon>
    </lineage>
</organism>
<evidence type="ECO:0000259" key="3">
    <source>
        <dbReference type="Pfam" id="PF00135"/>
    </source>
</evidence>
<proteinExistence type="predicted"/>
<dbReference type="InterPro" id="IPR050309">
    <property type="entry name" value="Type-B_Carboxylest/Lipase"/>
</dbReference>
<accession>A0AAV3YEZ9</accession>
<dbReference type="Proteomes" id="UP000735302">
    <property type="component" value="Unassembled WGS sequence"/>
</dbReference>
<keyword evidence="2" id="KW-1133">Transmembrane helix</keyword>
<feature type="compositionally biased region" description="Low complexity" evidence="1">
    <location>
        <begin position="82"/>
        <end position="97"/>
    </location>
</feature>
<reference evidence="4 5" key="1">
    <citation type="journal article" date="2021" name="Elife">
        <title>Chloroplast acquisition without the gene transfer in kleptoplastic sea slugs, Plakobranchus ocellatus.</title>
        <authorList>
            <person name="Maeda T."/>
            <person name="Takahashi S."/>
            <person name="Yoshida T."/>
            <person name="Shimamura S."/>
            <person name="Takaki Y."/>
            <person name="Nagai Y."/>
            <person name="Toyoda A."/>
            <person name="Suzuki Y."/>
            <person name="Arimoto A."/>
            <person name="Ishii H."/>
            <person name="Satoh N."/>
            <person name="Nishiyama T."/>
            <person name="Hasebe M."/>
            <person name="Maruyama T."/>
            <person name="Minagawa J."/>
            <person name="Obokata J."/>
            <person name="Shigenobu S."/>
        </authorList>
    </citation>
    <scope>NUCLEOTIDE SEQUENCE [LARGE SCALE GENOMIC DNA]</scope>
</reference>
<dbReference type="InterPro" id="IPR029058">
    <property type="entry name" value="AB_hydrolase_fold"/>
</dbReference>
<dbReference type="GO" id="GO:0016787">
    <property type="term" value="F:hydrolase activity"/>
    <property type="evidence" value="ECO:0007669"/>
    <property type="project" value="UniProtKB-KW"/>
</dbReference>
<dbReference type="EMBL" id="BLXT01000876">
    <property type="protein sequence ID" value="GFN81026.1"/>
    <property type="molecule type" value="Genomic_DNA"/>
</dbReference>
<keyword evidence="5" id="KW-1185">Reference proteome</keyword>
<dbReference type="PANTHER" id="PTHR11559">
    <property type="entry name" value="CARBOXYLESTERASE"/>
    <property type="match status" value="1"/>
</dbReference>
<feature type="transmembrane region" description="Helical" evidence="2">
    <location>
        <begin position="166"/>
        <end position="192"/>
    </location>
</feature>
<dbReference type="InterPro" id="IPR002018">
    <property type="entry name" value="CarbesteraseB"/>
</dbReference>
<feature type="compositionally biased region" description="Basic and acidic residues" evidence="1">
    <location>
        <begin position="27"/>
        <end position="37"/>
    </location>
</feature>
<dbReference type="AlphaFoldDB" id="A0AAV3YEZ9"/>
<feature type="domain" description="Carboxylesterase type B" evidence="3">
    <location>
        <begin position="221"/>
        <end position="734"/>
    </location>
</feature>
<name>A0AAV3YEZ9_9GAST</name>
<evidence type="ECO:0000313" key="4">
    <source>
        <dbReference type="EMBL" id="GFN81026.1"/>
    </source>
</evidence>